<dbReference type="Proteomes" id="UP000286351">
    <property type="component" value="Unassembled WGS sequence"/>
</dbReference>
<evidence type="ECO:0000313" key="1">
    <source>
        <dbReference type="EMBL" id="RON39556.1"/>
    </source>
</evidence>
<dbReference type="AlphaFoldDB" id="A0A423JPG3"/>
<proteinExistence type="predicted"/>
<sequence length="77" mass="8209">MPAPKRPTAAQLQRQVDNWNAKHPVGTVVSFENIVGRGETHRGATRDEASVMGGHTAVIFLEGKSGFVDLGHCTAVV</sequence>
<name>A0A423JPG3_9PSED</name>
<protein>
    <submittedName>
        <fullName evidence="1">Uncharacterized protein</fullName>
    </submittedName>
</protein>
<evidence type="ECO:0000313" key="2">
    <source>
        <dbReference type="Proteomes" id="UP000286351"/>
    </source>
</evidence>
<reference evidence="1 2" key="1">
    <citation type="submission" date="2016-10" db="EMBL/GenBank/DDBJ databases">
        <title>Comparative genome analysis of multiple Pseudomonas spp. focuses on biocontrol and plant growth promoting traits.</title>
        <authorList>
            <person name="Tao X.-Y."/>
            <person name="Taylor C.G."/>
        </authorList>
    </citation>
    <scope>NUCLEOTIDE SEQUENCE [LARGE SCALE GENOMIC DNA]</scope>
    <source>
        <strain evidence="1 2">38D4</strain>
    </source>
</reference>
<accession>A0A423JPG3</accession>
<comment type="caution">
    <text evidence="1">The sequence shown here is derived from an EMBL/GenBank/DDBJ whole genome shotgun (WGS) entry which is preliminary data.</text>
</comment>
<dbReference type="EMBL" id="MOBO01000009">
    <property type="protein sequence ID" value="RON39556.1"/>
    <property type="molecule type" value="Genomic_DNA"/>
</dbReference>
<gene>
    <name evidence="1" type="ORF">BK664_11385</name>
</gene>
<organism evidence="1 2">
    <name type="scientific">Pseudomonas brassicacearum</name>
    <dbReference type="NCBI Taxonomy" id="930166"/>
    <lineage>
        <taxon>Bacteria</taxon>
        <taxon>Pseudomonadati</taxon>
        <taxon>Pseudomonadota</taxon>
        <taxon>Gammaproteobacteria</taxon>
        <taxon>Pseudomonadales</taxon>
        <taxon>Pseudomonadaceae</taxon>
        <taxon>Pseudomonas</taxon>
    </lineage>
</organism>
<dbReference type="RefSeq" id="WP_123365810.1">
    <property type="nucleotide sequence ID" value="NZ_MOBO01000009.1"/>
</dbReference>